<dbReference type="EMBL" id="AYKW01000002">
    <property type="protein sequence ID" value="PIL36023.1"/>
    <property type="molecule type" value="Genomic_DNA"/>
</dbReference>
<dbReference type="Proteomes" id="UP000230002">
    <property type="component" value="Unassembled WGS sequence"/>
</dbReference>
<feature type="region of interest" description="Disordered" evidence="1">
    <location>
        <begin position="976"/>
        <end position="1003"/>
    </location>
</feature>
<evidence type="ECO:0000313" key="2">
    <source>
        <dbReference type="EMBL" id="PIL36023.1"/>
    </source>
</evidence>
<feature type="compositionally biased region" description="Polar residues" evidence="1">
    <location>
        <begin position="606"/>
        <end position="620"/>
    </location>
</feature>
<evidence type="ECO:0000313" key="3">
    <source>
        <dbReference type="Proteomes" id="UP000230002"/>
    </source>
</evidence>
<gene>
    <name evidence="2" type="ORF">GSI_01683</name>
</gene>
<feature type="region of interest" description="Disordered" evidence="1">
    <location>
        <begin position="84"/>
        <end position="625"/>
    </location>
</feature>
<feature type="region of interest" description="Disordered" evidence="1">
    <location>
        <begin position="1047"/>
        <end position="1071"/>
    </location>
</feature>
<evidence type="ECO:0000256" key="1">
    <source>
        <dbReference type="SAM" id="MobiDB-lite"/>
    </source>
</evidence>
<reference evidence="2 3" key="1">
    <citation type="journal article" date="2015" name="Sci. Rep.">
        <title>Chromosome-level genome map provides insights into diverse defense mechanisms in the medicinal fungus Ganoderma sinense.</title>
        <authorList>
            <person name="Zhu Y."/>
            <person name="Xu J."/>
            <person name="Sun C."/>
            <person name="Zhou S."/>
            <person name="Xu H."/>
            <person name="Nelson D.R."/>
            <person name="Qian J."/>
            <person name="Song J."/>
            <person name="Luo H."/>
            <person name="Xiang L."/>
            <person name="Li Y."/>
            <person name="Xu Z."/>
            <person name="Ji A."/>
            <person name="Wang L."/>
            <person name="Lu S."/>
            <person name="Hayward A."/>
            <person name="Sun W."/>
            <person name="Li X."/>
            <person name="Schwartz D.C."/>
            <person name="Wang Y."/>
            <person name="Chen S."/>
        </authorList>
    </citation>
    <scope>NUCLEOTIDE SEQUENCE [LARGE SCALE GENOMIC DNA]</scope>
    <source>
        <strain evidence="2 3">ZZ0214-1</strain>
    </source>
</reference>
<accession>A0A2G8SQN2</accession>
<feature type="compositionally biased region" description="Polar residues" evidence="1">
    <location>
        <begin position="401"/>
        <end position="420"/>
    </location>
</feature>
<protein>
    <submittedName>
        <fullName evidence="2">Uncharacterized protein</fullName>
    </submittedName>
</protein>
<feature type="compositionally biased region" description="Acidic residues" evidence="1">
    <location>
        <begin position="1051"/>
        <end position="1071"/>
    </location>
</feature>
<keyword evidence="3" id="KW-1185">Reference proteome</keyword>
<feature type="compositionally biased region" description="Polar residues" evidence="1">
    <location>
        <begin position="381"/>
        <end position="391"/>
    </location>
</feature>
<dbReference type="OrthoDB" id="2731524at2759"/>
<feature type="region of interest" description="Disordered" evidence="1">
    <location>
        <begin position="1"/>
        <end position="70"/>
    </location>
</feature>
<feature type="region of interest" description="Disordered" evidence="1">
    <location>
        <begin position="848"/>
        <end position="870"/>
    </location>
</feature>
<organism evidence="2 3">
    <name type="scientific">Ganoderma sinense ZZ0214-1</name>
    <dbReference type="NCBI Taxonomy" id="1077348"/>
    <lineage>
        <taxon>Eukaryota</taxon>
        <taxon>Fungi</taxon>
        <taxon>Dikarya</taxon>
        <taxon>Basidiomycota</taxon>
        <taxon>Agaricomycotina</taxon>
        <taxon>Agaricomycetes</taxon>
        <taxon>Polyporales</taxon>
        <taxon>Polyporaceae</taxon>
        <taxon>Ganoderma</taxon>
    </lineage>
</organism>
<feature type="compositionally biased region" description="Polar residues" evidence="1">
    <location>
        <begin position="522"/>
        <end position="535"/>
    </location>
</feature>
<feature type="compositionally biased region" description="Basic residues" evidence="1">
    <location>
        <begin position="917"/>
        <end position="945"/>
    </location>
</feature>
<dbReference type="AlphaFoldDB" id="A0A2G8SQN2"/>
<feature type="compositionally biased region" description="Basic residues" evidence="1">
    <location>
        <begin position="983"/>
        <end position="997"/>
    </location>
</feature>
<feature type="compositionally biased region" description="Low complexity" evidence="1">
    <location>
        <begin position="461"/>
        <end position="481"/>
    </location>
</feature>
<feature type="compositionally biased region" description="Polar residues" evidence="1">
    <location>
        <begin position="201"/>
        <end position="218"/>
    </location>
</feature>
<feature type="region of interest" description="Disordered" evidence="1">
    <location>
        <begin position="902"/>
        <end position="945"/>
    </location>
</feature>
<sequence>MSSDSNGHAPPYQPDPADAGPSNAPEVPMGKAPSPPPPVHGVKRRLRSTDKLVGFKSHRARGATSVKPLKLIRKGRPSVLRRLHHQAKMAEAEAFARKALAETSTTPPGSPSDTRKRTRRIGVGADEEASGHSADQDDLMDGSSEGEPEGMEEDDDYTEGDNGEKGHEEQMEYEVGSAGLEGPQPREHHATSSAAPHPSALLQQGVSAQPGPQQQAVSNAPGLALFSGPQPAYATTAQESRPDRAHAGVQLYPEGGQPSGAPPRQRREVQEAYPPGPYPSGSQPQGAHSPQGPQPHGVFSAMPYPPGSQPASTHPPQGRQSNAAYSVAGYAQGPTSAHMPPGPQPHGAYPAGPYSQGPNPQHALGPPGLPPPGAYPAGLYSQGSQLQNAQGPQGPHLQGAYSATASQQDPRFQQYAQGMQHQGAYAGPYHQAQGVYPQGPQHQGAYVVAQHGQVPQHGVAPGSAYQPQSQPSQSTSNSIHSGSALQRQRSYPPPQGSFDPPGMRFIAEDPSQPPQKRGVPLSRQSTASSVDSTVRGTPPPSSSGRAKTGRVPSSLRGHKEHAYHPYDPPPQPTPYVPPPRVSASVPPPALQPASSRGGPPIGPRSQAPNTQSNSAAQGPQSGAPHMPAVAMVLDKVQHVEDVFLDHAKQSQKFQDAMRGAVEQVQRDVANLTSGRAGTLAAIMPHATKAPRKVRQSRLKQVGEHLPPDFNTWTVQDRSVWLRRQKDQLDLLSRHFKKYLKKTLEFNSWGELVDNHPPLSDAQIELFAKRGTTIYDVFPDKKIHVDFEQSWAKFPFNREARKVLIADFLSHVQAGQYCNPPVDALYLTEHHVGESLDTYIDTCRRSYRAEVDPPSDDEKDRRADNACKGGRRRTLLQQRKLSAERRGWEKYDALFNRLVPANMSDDETDSEREETSSRRKGKAKAKAKAKAKGKGKEKPKKPKKRHWPRWTIIRSLWQSDELVECFHSLDKHYRRDWENPGRYSKQRRSSGQPPRRRLLKEGTRTEDGVVPKGLWRNCYSQEWVDTLREEQVVALQMIDEDFDLSLPYLAEDTSDEDTSDEDASDDEADMEM</sequence>
<feature type="compositionally biased region" description="Basic and acidic residues" evidence="1">
    <location>
        <begin position="848"/>
        <end position="864"/>
    </location>
</feature>
<feature type="compositionally biased region" description="Polar residues" evidence="1">
    <location>
        <begin position="309"/>
        <end position="324"/>
    </location>
</feature>
<proteinExistence type="predicted"/>
<feature type="compositionally biased region" description="Pro residues" evidence="1">
    <location>
        <begin position="566"/>
        <end position="590"/>
    </location>
</feature>
<name>A0A2G8SQN2_9APHY</name>
<feature type="compositionally biased region" description="Acidic residues" evidence="1">
    <location>
        <begin position="136"/>
        <end position="161"/>
    </location>
</feature>
<feature type="compositionally biased region" description="Low complexity" evidence="1">
    <location>
        <begin position="191"/>
        <end position="200"/>
    </location>
</feature>
<comment type="caution">
    <text evidence="2">The sequence shown here is derived from an EMBL/GenBank/DDBJ whole genome shotgun (WGS) entry which is preliminary data.</text>
</comment>
<feature type="compositionally biased region" description="Basic and acidic residues" evidence="1">
    <location>
        <begin position="88"/>
        <end position="100"/>
    </location>
</feature>